<evidence type="ECO:0000313" key="4">
    <source>
        <dbReference type="EMBL" id="QDT97703.1"/>
    </source>
</evidence>
<reference evidence="4 5" key="1">
    <citation type="submission" date="2019-03" db="EMBL/GenBank/DDBJ databases">
        <title>Deep-cultivation of Planctomycetes and their phenomic and genomic characterization uncovers novel biology.</title>
        <authorList>
            <person name="Wiegand S."/>
            <person name="Jogler M."/>
            <person name="Boedeker C."/>
            <person name="Pinto D."/>
            <person name="Vollmers J."/>
            <person name="Rivas-Marin E."/>
            <person name="Kohn T."/>
            <person name="Peeters S.H."/>
            <person name="Heuer A."/>
            <person name="Rast P."/>
            <person name="Oberbeckmann S."/>
            <person name="Bunk B."/>
            <person name="Jeske O."/>
            <person name="Meyerdierks A."/>
            <person name="Storesund J.E."/>
            <person name="Kallscheuer N."/>
            <person name="Luecker S."/>
            <person name="Lage O.M."/>
            <person name="Pohl T."/>
            <person name="Merkel B.J."/>
            <person name="Hornburger P."/>
            <person name="Mueller R.-W."/>
            <person name="Bruemmer F."/>
            <person name="Labrenz M."/>
            <person name="Spormann A.M."/>
            <person name="Op den Camp H."/>
            <person name="Overmann J."/>
            <person name="Amann R."/>
            <person name="Jetten M.S.M."/>
            <person name="Mascher T."/>
            <person name="Medema M.H."/>
            <person name="Devos D.P."/>
            <person name="Kaster A.-K."/>
            <person name="Ovreas L."/>
            <person name="Rohde M."/>
            <person name="Galperin M.Y."/>
            <person name="Jogler C."/>
        </authorList>
    </citation>
    <scope>NUCLEOTIDE SEQUENCE [LARGE SCALE GENOMIC DNA]</scope>
    <source>
        <strain evidence="4 5">V144</strain>
    </source>
</reference>
<dbReference type="Pfam" id="PF13378">
    <property type="entry name" value="MR_MLE_C"/>
    <property type="match status" value="1"/>
</dbReference>
<feature type="compositionally biased region" description="Polar residues" evidence="1">
    <location>
        <begin position="13"/>
        <end position="23"/>
    </location>
</feature>
<dbReference type="InterPro" id="IPR036849">
    <property type="entry name" value="Enolase-like_C_sf"/>
</dbReference>
<evidence type="ECO:0000256" key="1">
    <source>
        <dbReference type="SAM" id="MobiDB-lite"/>
    </source>
</evidence>
<keyword evidence="2" id="KW-0812">Transmembrane</keyword>
<dbReference type="InterPro" id="IPR029065">
    <property type="entry name" value="Enolase_C-like"/>
</dbReference>
<accession>A0A517VXH9</accession>
<feature type="compositionally biased region" description="Basic and acidic residues" evidence="1">
    <location>
        <begin position="1"/>
        <end position="11"/>
    </location>
</feature>
<dbReference type="InterPro" id="IPR029017">
    <property type="entry name" value="Enolase-like_N"/>
</dbReference>
<dbReference type="Gene3D" id="3.20.20.120">
    <property type="entry name" value="Enolase-like C-terminal domain"/>
    <property type="match status" value="1"/>
</dbReference>
<dbReference type="SUPFAM" id="SSF54826">
    <property type="entry name" value="Enolase N-terminal domain-like"/>
    <property type="match status" value="1"/>
</dbReference>
<dbReference type="GO" id="GO:0016853">
    <property type="term" value="F:isomerase activity"/>
    <property type="evidence" value="ECO:0007669"/>
    <property type="project" value="UniProtKB-KW"/>
</dbReference>
<gene>
    <name evidence="4" type="primary">ykfB_3</name>
    <name evidence="4" type="ORF">V144x_31840</name>
</gene>
<feature type="region of interest" description="Disordered" evidence="1">
    <location>
        <begin position="1"/>
        <end position="24"/>
    </location>
</feature>
<dbReference type="InterPro" id="IPR034593">
    <property type="entry name" value="DgoD-like"/>
</dbReference>
<name>A0A517VXH9_9PLAN</name>
<keyword evidence="4" id="KW-0413">Isomerase</keyword>
<feature type="domain" description="Enolase C-terminal" evidence="3">
    <location>
        <begin position="208"/>
        <end position="413"/>
    </location>
</feature>
<dbReference type="EC" id="5.1.1.-" evidence="4"/>
<keyword evidence="2" id="KW-1133">Transmembrane helix</keyword>
<dbReference type="Gene3D" id="3.30.390.10">
    <property type="entry name" value="Enolase-like, N-terminal domain"/>
    <property type="match status" value="1"/>
</dbReference>
<evidence type="ECO:0000313" key="5">
    <source>
        <dbReference type="Proteomes" id="UP000318704"/>
    </source>
</evidence>
<dbReference type="SUPFAM" id="SSF51604">
    <property type="entry name" value="Enolase C-terminal domain-like"/>
    <property type="match status" value="1"/>
</dbReference>
<dbReference type="EMBL" id="CP037920">
    <property type="protein sequence ID" value="QDT97703.1"/>
    <property type="molecule type" value="Genomic_DNA"/>
</dbReference>
<feature type="transmembrane region" description="Helical" evidence="2">
    <location>
        <begin position="49"/>
        <end position="70"/>
    </location>
</feature>
<organism evidence="4 5">
    <name type="scientific">Gimesia aquarii</name>
    <dbReference type="NCBI Taxonomy" id="2527964"/>
    <lineage>
        <taxon>Bacteria</taxon>
        <taxon>Pseudomonadati</taxon>
        <taxon>Planctomycetota</taxon>
        <taxon>Planctomycetia</taxon>
        <taxon>Planctomycetales</taxon>
        <taxon>Planctomycetaceae</taxon>
        <taxon>Gimesia</taxon>
    </lineage>
</organism>
<protein>
    <submittedName>
        <fullName evidence="4">L-Ala-D/L-Glu epimerase</fullName>
        <ecNumber evidence="4">5.1.1.-</ecNumber>
    </submittedName>
</protein>
<proteinExistence type="predicted"/>
<dbReference type="PANTHER" id="PTHR48080">
    <property type="entry name" value="D-GALACTONATE DEHYDRATASE-RELATED"/>
    <property type="match status" value="1"/>
</dbReference>
<dbReference type="Proteomes" id="UP000318704">
    <property type="component" value="Chromosome"/>
</dbReference>
<evidence type="ECO:0000259" key="3">
    <source>
        <dbReference type="Pfam" id="PF13378"/>
    </source>
</evidence>
<sequence>MGSETGLERVQARLSSTQMGNPESRNHLVHAQNQSMTMFTTNRISRRKFLATSLAGVAGSGILTTIFHSVQAAEKRVAKKHLQIERIERTTVKVPFREVPARNMARELPHWAYTEIIEVHLKSGHVGFGETLLYYTWNATSDEAVQQAQGKNAAELMWDDELGAGLQMALFDAVAKAAEVPVHALLGKKINEQTPLSWWNIDTSVKDMALECAEAYKQGYMSYKTKGRPWFDVWAQVEEASKVVPANFKIDMDFNDTLLDAKRAIPILKDLAEFPQVDIFESPIFQTDIAGNKKLMAATDVNIAMHYGIPSPLIAIRENICDGFVIGHGASELMAAGAVAAMANKPFWLQLVGTGITAAFSLHFGGVLSHATWPAVNCHQLYKHNLLTEPIVVKDGFAKVPDKPGLGYELDRDLIEKLRVKKPSARPDPPRLIETTWKDGRKMYFGNTGEVNFVLTAGQEGKVPFFERGVDTRLVPNDGSKEWKELYSKASQQPFLIKG</sequence>
<keyword evidence="2" id="KW-0472">Membrane</keyword>
<dbReference type="AlphaFoldDB" id="A0A517VXH9"/>
<dbReference type="KEGG" id="gaw:V144x_31840"/>
<evidence type="ECO:0000256" key="2">
    <source>
        <dbReference type="SAM" id="Phobius"/>
    </source>
</evidence>